<comment type="caution">
    <text evidence="2">The sequence shown here is derived from an EMBL/GenBank/DDBJ whole genome shotgun (WGS) entry which is preliminary data.</text>
</comment>
<dbReference type="AlphaFoldDB" id="A0AAE0XCK3"/>
<protein>
    <submittedName>
        <fullName evidence="2">Uncharacterized protein</fullName>
    </submittedName>
</protein>
<dbReference type="Proteomes" id="UP001270362">
    <property type="component" value="Unassembled WGS sequence"/>
</dbReference>
<accession>A0AAE0XCK3</accession>
<feature type="region of interest" description="Disordered" evidence="1">
    <location>
        <begin position="47"/>
        <end position="70"/>
    </location>
</feature>
<dbReference type="EMBL" id="JAULSO010000002">
    <property type="protein sequence ID" value="KAK3689759.1"/>
    <property type="molecule type" value="Genomic_DNA"/>
</dbReference>
<evidence type="ECO:0000313" key="3">
    <source>
        <dbReference type="Proteomes" id="UP001270362"/>
    </source>
</evidence>
<sequence length="211" mass="23485">MFVGQSNRGRGTAIQQQHMEVVQLTCFLYKVGSSGLVCLDIRRGEDSGTHPRGIGKQPYKGSLETPRSEHRQSRATYRAYLVSTLSRLPVLRLPTCLGLSSAAFLHLSSAPYHRGRSDLSPPNQTRPGYLPRFSDRLVPRSQAWCKITQAPDSNSSTVTVDVVQPYQIWNTPVIKAPRLQGVLMGVSRGFACQPCKESPVDLAWAATWKFW</sequence>
<evidence type="ECO:0000313" key="2">
    <source>
        <dbReference type="EMBL" id="KAK3689759.1"/>
    </source>
</evidence>
<gene>
    <name evidence="2" type="ORF">B0T22DRAFT_177842</name>
</gene>
<reference evidence="2" key="1">
    <citation type="journal article" date="2023" name="Mol. Phylogenet. Evol.">
        <title>Genome-scale phylogeny and comparative genomics of the fungal order Sordariales.</title>
        <authorList>
            <person name="Hensen N."/>
            <person name="Bonometti L."/>
            <person name="Westerberg I."/>
            <person name="Brannstrom I.O."/>
            <person name="Guillou S."/>
            <person name="Cros-Aarteil S."/>
            <person name="Calhoun S."/>
            <person name="Haridas S."/>
            <person name="Kuo A."/>
            <person name="Mondo S."/>
            <person name="Pangilinan J."/>
            <person name="Riley R."/>
            <person name="LaButti K."/>
            <person name="Andreopoulos B."/>
            <person name="Lipzen A."/>
            <person name="Chen C."/>
            <person name="Yan M."/>
            <person name="Daum C."/>
            <person name="Ng V."/>
            <person name="Clum A."/>
            <person name="Steindorff A."/>
            <person name="Ohm R.A."/>
            <person name="Martin F."/>
            <person name="Silar P."/>
            <person name="Natvig D.O."/>
            <person name="Lalanne C."/>
            <person name="Gautier V."/>
            <person name="Ament-Velasquez S.L."/>
            <person name="Kruys A."/>
            <person name="Hutchinson M.I."/>
            <person name="Powell A.J."/>
            <person name="Barry K."/>
            <person name="Miller A.N."/>
            <person name="Grigoriev I.V."/>
            <person name="Debuchy R."/>
            <person name="Gladieux P."/>
            <person name="Hiltunen Thoren M."/>
            <person name="Johannesson H."/>
        </authorList>
    </citation>
    <scope>NUCLEOTIDE SEQUENCE</scope>
    <source>
        <strain evidence="2">CBS 314.62</strain>
    </source>
</reference>
<name>A0AAE0XCK3_9PEZI</name>
<organism evidence="2 3">
    <name type="scientific">Podospora appendiculata</name>
    <dbReference type="NCBI Taxonomy" id="314037"/>
    <lineage>
        <taxon>Eukaryota</taxon>
        <taxon>Fungi</taxon>
        <taxon>Dikarya</taxon>
        <taxon>Ascomycota</taxon>
        <taxon>Pezizomycotina</taxon>
        <taxon>Sordariomycetes</taxon>
        <taxon>Sordariomycetidae</taxon>
        <taxon>Sordariales</taxon>
        <taxon>Podosporaceae</taxon>
        <taxon>Podospora</taxon>
    </lineage>
</organism>
<reference evidence="2" key="2">
    <citation type="submission" date="2023-06" db="EMBL/GenBank/DDBJ databases">
        <authorList>
            <consortium name="Lawrence Berkeley National Laboratory"/>
            <person name="Haridas S."/>
            <person name="Hensen N."/>
            <person name="Bonometti L."/>
            <person name="Westerberg I."/>
            <person name="Brannstrom I.O."/>
            <person name="Guillou S."/>
            <person name="Cros-Aarteil S."/>
            <person name="Calhoun S."/>
            <person name="Kuo A."/>
            <person name="Mondo S."/>
            <person name="Pangilinan J."/>
            <person name="Riley R."/>
            <person name="Labutti K."/>
            <person name="Andreopoulos B."/>
            <person name="Lipzen A."/>
            <person name="Chen C."/>
            <person name="Yanf M."/>
            <person name="Daum C."/>
            <person name="Ng V."/>
            <person name="Clum A."/>
            <person name="Steindorff A."/>
            <person name="Ohm R."/>
            <person name="Martin F."/>
            <person name="Silar P."/>
            <person name="Natvig D."/>
            <person name="Lalanne C."/>
            <person name="Gautier V."/>
            <person name="Ament-Velasquez S.L."/>
            <person name="Kruys A."/>
            <person name="Hutchinson M.I."/>
            <person name="Powell A.J."/>
            <person name="Barry K."/>
            <person name="Miller A.N."/>
            <person name="Grigoriev I.V."/>
            <person name="Debuchy R."/>
            <person name="Gladieux P."/>
            <person name="Thoren M.H."/>
            <person name="Johannesson H."/>
        </authorList>
    </citation>
    <scope>NUCLEOTIDE SEQUENCE</scope>
    <source>
        <strain evidence="2">CBS 314.62</strain>
    </source>
</reference>
<keyword evidence="3" id="KW-1185">Reference proteome</keyword>
<evidence type="ECO:0000256" key="1">
    <source>
        <dbReference type="SAM" id="MobiDB-lite"/>
    </source>
</evidence>
<proteinExistence type="predicted"/>